<name>A0A4Q2JWB5_9MICO</name>
<dbReference type="InterPro" id="IPR011059">
    <property type="entry name" value="Metal-dep_hydrolase_composite"/>
</dbReference>
<dbReference type="EMBL" id="SDPO01000001">
    <property type="protein sequence ID" value="RXZ50770.1"/>
    <property type="molecule type" value="Genomic_DNA"/>
</dbReference>
<dbReference type="PANTHER" id="PTHR22642">
    <property type="entry name" value="IMIDAZOLONEPROPIONASE"/>
    <property type="match status" value="1"/>
</dbReference>
<evidence type="ECO:0000313" key="2">
    <source>
        <dbReference type="EMBL" id="RXZ50770.1"/>
    </source>
</evidence>
<proteinExistence type="predicted"/>
<dbReference type="InterPro" id="IPR032466">
    <property type="entry name" value="Metal_Hydrolase"/>
</dbReference>
<comment type="caution">
    <text evidence="2">The sequence shown here is derived from an EMBL/GenBank/DDBJ whole genome shotgun (WGS) entry which is preliminary data.</text>
</comment>
<dbReference type="InterPro" id="IPR013108">
    <property type="entry name" value="Amidohydro_3"/>
</dbReference>
<dbReference type="AlphaFoldDB" id="A0A4Q2JWB5"/>
<dbReference type="PANTHER" id="PTHR22642:SF2">
    <property type="entry name" value="PROTEIN LONG AFTER FAR-RED 3"/>
    <property type="match status" value="1"/>
</dbReference>
<dbReference type="Gene3D" id="3.10.310.70">
    <property type="match status" value="1"/>
</dbReference>
<reference evidence="2 3" key="1">
    <citation type="submission" date="2019-01" db="EMBL/GenBank/DDBJ databases">
        <authorList>
            <person name="Li J."/>
        </authorList>
    </citation>
    <scope>NUCLEOTIDE SEQUENCE [LARGE SCALE GENOMIC DNA]</scope>
    <source>
        <strain evidence="2 3">CCUG 35506</strain>
    </source>
</reference>
<accession>A0A4Q2JWB5</accession>
<dbReference type="RefSeq" id="WP_129230488.1">
    <property type="nucleotide sequence ID" value="NZ_SDPO01000001.1"/>
</dbReference>
<dbReference type="Gene3D" id="2.30.40.10">
    <property type="entry name" value="Urease, subunit C, domain 1"/>
    <property type="match status" value="1"/>
</dbReference>
<keyword evidence="3" id="KW-1185">Reference proteome</keyword>
<dbReference type="GO" id="GO:0016810">
    <property type="term" value="F:hydrolase activity, acting on carbon-nitrogen (but not peptide) bonds"/>
    <property type="evidence" value="ECO:0007669"/>
    <property type="project" value="InterPro"/>
</dbReference>
<dbReference type="OrthoDB" id="3238066at2"/>
<evidence type="ECO:0000259" key="1">
    <source>
        <dbReference type="Pfam" id="PF07969"/>
    </source>
</evidence>
<organism evidence="2 3">
    <name type="scientific">Agromyces fucosus</name>
    <dbReference type="NCBI Taxonomy" id="41985"/>
    <lineage>
        <taxon>Bacteria</taxon>
        <taxon>Bacillati</taxon>
        <taxon>Actinomycetota</taxon>
        <taxon>Actinomycetes</taxon>
        <taxon>Micrococcales</taxon>
        <taxon>Microbacteriaceae</taxon>
        <taxon>Agromyces</taxon>
    </lineage>
</organism>
<dbReference type="SUPFAM" id="SSF51338">
    <property type="entry name" value="Composite domain of metallo-dependent hydrolases"/>
    <property type="match status" value="1"/>
</dbReference>
<dbReference type="Proteomes" id="UP000292935">
    <property type="component" value="Unassembled WGS sequence"/>
</dbReference>
<sequence length="519" mass="54865">MSDAIVDGASTSPVDAAEPLILAGARLPGAEGLVDLHLAHGRVVAVVPHGEAPGGMQGETSPSVIRRLELDGRFVVPGLYDRHVHFSQWAMVSRRLDLAGAESAAAVASLVAASVDRGDLEVIGFGYRDGLWAEAPTRAVLDAVSGDVPVVLVAADLHACWLNSAALRRHGVGDLAGTSGVLREDDCFRLVREIDDVADDVLDGWVADAAGQASRRGVVGVTEYEMRWNRDDWVRRVTGGLDALRVTFGIYTQHLDRAIAEGLRTGDEVPGTSGLLTVGGYKVITDGSLNTRTAWCFDPYPGLGAEEHPYGLATVPYDELVPLMRRAHESGITPAVHAIGDQANARVLDAFEAVGCTGSIEHAQLLRRDDIARFPRLGIVASVQPEHAMDDRDVADRYWAGRTDRAFMLADLAAAGVELALGSDAPVAPLDPWVAIAAAVGRARDGREPWHPEQALEVRVALTASTGGQGASVRTGMRADLAVIELDPYAASVDELRTMPVAATLLAGSSTHSFDAGSS</sequence>
<dbReference type="Gene3D" id="3.20.20.140">
    <property type="entry name" value="Metal-dependent hydrolases"/>
    <property type="match status" value="1"/>
</dbReference>
<protein>
    <submittedName>
        <fullName evidence="2">Amidohydrolase</fullName>
    </submittedName>
</protein>
<evidence type="ECO:0000313" key="3">
    <source>
        <dbReference type="Proteomes" id="UP000292935"/>
    </source>
</evidence>
<gene>
    <name evidence="2" type="ORF">ESP57_02925</name>
</gene>
<keyword evidence="2" id="KW-0378">Hydrolase</keyword>
<feature type="domain" description="Amidohydrolase 3" evidence="1">
    <location>
        <begin position="70"/>
        <end position="509"/>
    </location>
</feature>
<dbReference type="Pfam" id="PF07969">
    <property type="entry name" value="Amidohydro_3"/>
    <property type="match status" value="1"/>
</dbReference>
<dbReference type="SUPFAM" id="SSF51556">
    <property type="entry name" value="Metallo-dependent hydrolases"/>
    <property type="match status" value="1"/>
</dbReference>